<comment type="caution">
    <text evidence="2">The sequence shown here is derived from an EMBL/GenBank/DDBJ whole genome shotgun (WGS) entry which is preliminary data.</text>
</comment>
<keyword evidence="1" id="KW-0472">Membrane</keyword>
<proteinExistence type="predicted"/>
<dbReference type="Proteomes" id="UP001161017">
    <property type="component" value="Unassembled WGS sequence"/>
</dbReference>
<sequence>MTSKLPNFFKRNPPVPPSLRSYVQAVLTHLWNLRLPLIQPQSPTFLVSQTLQRTLGSHLQDYTYVDFCAGAGGPTPAIEGQVNGLLRRMKISKPTELDGDGLANGGAHHEEEENGVDFVLTDIHPHLTSWRRASARSPHLRYVARPVDAADAPRDLLDWVVEGEATRGVGGGGGAGGTSSDRKKKIFRLFNLAFHHFDDELAREIMRNTLETSEGFAIFELQGRDVGNLVTVLLIAPLLWLGSWYWFWGQWGHLFWTYVVPVVPIVTVFDGLVSCLRTRRDYEVLKLVNEAAKVGGGLNGWKFEAGGETHTWPIGSMQYLIGVKD</sequence>
<evidence type="ECO:0000256" key="1">
    <source>
        <dbReference type="SAM" id="Phobius"/>
    </source>
</evidence>
<feature type="transmembrane region" description="Helical" evidence="1">
    <location>
        <begin position="254"/>
        <end position="276"/>
    </location>
</feature>
<keyword evidence="1" id="KW-0812">Transmembrane</keyword>
<accession>A0AA43QPV4</accession>
<feature type="transmembrane region" description="Helical" evidence="1">
    <location>
        <begin position="226"/>
        <end position="248"/>
    </location>
</feature>
<protein>
    <submittedName>
        <fullName evidence="2">Uncharacterized protein</fullName>
    </submittedName>
</protein>
<keyword evidence="3" id="KW-1185">Reference proteome</keyword>
<dbReference type="EMBL" id="JAPUFD010000008">
    <property type="protein sequence ID" value="MDI1488906.1"/>
    <property type="molecule type" value="Genomic_DNA"/>
</dbReference>
<reference evidence="2" key="1">
    <citation type="journal article" date="2023" name="Genome Biol. Evol.">
        <title>First Whole Genome Sequence and Flow Cytometry Genome Size Data for the Lichen-Forming Fungus Ramalina farinacea (Ascomycota).</title>
        <authorList>
            <person name="Llewellyn T."/>
            <person name="Mian S."/>
            <person name="Hill R."/>
            <person name="Leitch I.J."/>
            <person name="Gaya E."/>
        </authorList>
    </citation>
    <scope>NUCLEOTIDE SEQUENCE</scope>
    <source>
        <strain evidence="2">LIQ254RAFAR</strain>
    </source>
</reference>
<keyword evidence="1" id="KW-1133">Transmembrane helix</keyword>
<evidence type="ECO:0000313" key="2">
    <source>
        <dbReference type="EMBL" id="MDI1488906.1"/>
    </source>
</evidence>
<dbReference type="AlphaFoldDB" id="A0AA43QPV4"/>
<gene>
    <name evidence="2" type="ORF">OHK93_008183</name>
</gene>
<name>A0AA43QPV4_9LECA</name>
<organism evidence="2 3">
    <name type="scientific">Ramalina farinacea</name>
    <dbReference type="NCBI Taxonomy" id="258253"/>
    <lineage>
        <taxon>Eukaryota</taxon>
        <taxon>Fungi</taxon>
        <taxon>Dikarya</taxon>
        <taxon>Ascomycota</taxon>
        <taxon>Pezizomycotina</taxon>
        <taxon>Lecanoromycetes</taxon>
        <taxon>OSLEUM clade</taxon>
        <taxon>Lecanoromycetidae</taxon>
        <taxon>Lecanorales</taxon>
        <taxon>Lecanorineae</taxon>
        <taxon>Ramalinaceae</taxon>
        <taxon>Ramalina</taxon>
    </lineage>
</organism>
<evidence type="ECO:0000313" key="3">
    <source>
        <dbReference type="Proteomes" id="UP001161017"/>
    </source>
</evidence>